<evidence type="ECO:0000256" key="1">
    <source>
        <dbReference type="SAM" id="MobiDB-lite"/>
    </source>
</evidence>
<dbReference type="RefSeq" id="WP_127484744.1">
    <property type="nucleotide sequence ID" value="NZ_JARLKN010000099.1"/>
</dbReference>
<feature type="region of interest" description="Disordered" evidence="1">
    <location>
        <begin position="13"/>
        <end position="62"/>
    </location>
</feature>
<comment type="caution">
    <text evidence="2">The sequence shown here is derived from an EMBL/GenBank/DDBJ whole genome shotgun (WGS) entry which is preliminary data.</text>
</comment>
<protein>
    <submittedName>
        <fullName evidence="2">Uncharacterized protein</fullName>
    </submittedName>
</protein>
<organism evidence="2 3">
    <name type="scientific">Paenibacillus ehimensis</name>
    <dbReference type="NCBI Taxonomy" id="79264"/>
    <lineage>
        <taxon>Bacteria</taxon>
        <taxon>Bacillati</taxon>
        <taxon>Bacillota</taxon>
        <taxon>Bacilli</taxon>
        <taxon>Bacillales</taxon>
        <taxon>Paenibacillaceae</taxon>
        <taxon>Paenibacillus</taxon>
    </lineage>
</organism>
<evidence type="ECO:0000313" key="2">
    <source>
        <dbReference type="EMBL" id="MDO3677426.1"/>
    </source>
</evidence>
<dbReference type="Proteomes" id="UP001168883">
    <property type="component" value="Unassembled WGS sequence"/>
</dbReference>
<reference evidence="2" key="1">
    <citation type="submission" date="2023-07" db="EMBL/GenBank/DDBJ databases">
        <authorList>
            <person name="Aktuganov G."/>
            <person name="Boyko T."/>
            <person name="Delegan Y."/>
            <person name="Galimzianova N."/>
            <person name="Gilvanova E."/>
            <person name="Korobov V."/>
            <person name="Kuzmina L."/>
            <person name="Melentiev A."/>
            <person name="Milman P."/>
            <person name="Ryabova A."/>
            <person name="Stupak E."/>
            <person name="Yasakov T."/>
            <person name="Zharikova N."/>
            <person name="Zhurenko E."/>
        </authorList>
    </citation>
    <scope>NUCLEOTIDE SEQUENCE</scope>
    <source>
        <strain evidence="2">IB-739</strain>
    </source>
</reference>
<evidence type="ECO:0000313" key="3">
    <source>
        <dbReference type="Proteomes" id="UP001168883"/>
    </source>
</evidence>
<name>A0ABT8V7L4_9BACL</name>
<sequence>MLKHLLKKIVHSVTHSKQGHYRRGSSSHRFVQPRHYSSSDHRHHSGYGHGYYKNKYRRYSSS</sequence>
<feature type="compositionally biased region" description="Basic residues" evidence="1">
    <location>
        <begin position="17"/>
        <end position="26"/>
    </location>
</feature>
<accession>A0ABT8V7L4</accession>
<gene>
    <name evidence="2" type="ORF">Q3C12_10485</name>
</gene>
<feature type="compositionally biased region" description="Basic residues" evidence="1">
    <location>
        <begin position="41"/>
        <end position="62"/>
    </location>
</feature>
<proteinExistence type="predicted"/>
<dbReference type="EMBL" id="JAUMKJ010000010">
    <property type="protein sequence ID" value="MDO3677426.1"/>
    <property type="molecule type" value="Genomic_DNA"/>
</dbReference>
<keyword evidence="3" id="KW-1185">Reference proteome</keyword>